<organism evidence="1">
    <name type="scientific">Russula griseocarnosa</name>
    <dbReference type="NCBI Taxonomy" id="466936"/>
    <lineage>
        <taxon>Eukaryota</taxon>
        <taxon>Fungi</taxon>
        <taxon>Dikarya</taxon>
        <taxon>Basidiomycota</taxon>
        <taxon>Agaricomycotina</taxon>
        <taxon>Agaricomycetes</taxon>
        <taxon>Russulales</taxon>
        <taxon>Russulaceae</taxon>
        <taxon>Russula</taxon>
    </lineage>
</organism>
<geneLocation type="mitochondrion" evidence="1"/>
<proteinExistence type="predicted"/>
<dbReference type="AlphaFoldDB" id="A0A650AWK4"/>
<evidence type="ECO:0000313" key="1">
    <source>
        <dbReference type="EMBL" id="QGP74775.1"/>
    </source>
</evidence>
<reference evidence="1" key="1">
    <citation type="submission" date="2019-09" db="EMBL/GenBank/DDBJ databases">
        <title>The complete mitochondrial genome of a wild edible mushroom, Russula griseocarnosa.</title>
        <authorList>
            <person name="Yu F."/>
        </authorList>
    </citation>
    <scope>NUCLEOTIDE SEQUENCE</scope>
</reference>
<sequence length="121" mass="14364">MNLSTNQISFIKDVHSSVNIDTLSSWKYHYFKNFDFHEIRTFIKLIEDNKIYMIIPSFSTSKSLSNASLYMSEAFLIDNKSNPLLITDFIFNQWNSSGFGLRPESKLIFSFKFKRVWYSYK</sequence>
<gene>
    <name evidence="1" type="primary">orf121</name>
</gene>
<accession>A0A650AWK4</accession>
<keyword evidence="1" id="KW-0496">Mitochondrion</keyword>
<name>A0A650AWK4_9AGAM</name>
<protein>
    <submittedName>
        <fullName evidence="1">Uncharacterized protein</fullName>
    </submittedName>
</protein>
<dbReference type="EMBL" id="MN427435">
    <property type="protein sequence ID" value="QGP74775.1"/>
    <property type="molecule type" value="Genomic_DNA"/>
</dbReference>